<dbReference type="Proteomes" id="UP000095283">
    <property type="component" value="Unplaced"/>
</dbReference>
<dbReference type="AlphaFoldDB" id="A0A1I7WVG7"/>
<feature type="signal peptide" evidence="1">
    <location>
        <begin position="1"/>
        <end position="16"/>
    </location>
</feature>
<proteinExistence type="predicted"/>
<evidence type="ECO:0000313" key="3">
    <source>
        <dbReference type="WBParaSite" id="Hba_09146"/>
    </source>
</evidence>
<protein>
    <submittedName>
        <fullName evidence="3">MANSC domain-containing protein</fullName>
    </submittedName>
</protein>
<evidence type="ECO:0000313" key="2">
    <source>
        <dbReference type="Proteomes" id="UP000095283"/>
    </source>
</evidence>
<name>A0A1I7WVG7_HETBA</name>
<keyword evidence="2" id="KW-1185">Reference proteome</keyword>
<accession>A0A1I7WVG7</accession>
<organism evidence="2 3">
    <name type="scientific">Heterorhabditis bacteriophora</name>
    <name type="common">Entomopathogenic nematode worm</name>
    <dbReference type="NCBI Taxonomy" id="37862"/>
    <lineage>
        <taxon>Eukaryota</taxon>
        <taxon>Metazoa</taxon>
        <taxon>Ecdysozoa</taxon>
        <taxon>Nematoda</taxon>
        <taxon>Chromadorea</taxon>
        <taxon>Rhabditida</taxon>
        <taxon>Rhabditina</taxon>
        <taxon>Rhabditomorpha</taxon>
        <taxon>Strongyloidea</taxon>
        <taxon>Heterorhabditidae</taxon>
        <taxon>Heterorhabditis</taxon>
    </lineage>
</organism>
<sequence>MRACLLVCLLLPGALSLPQCTRVQACSGTLNQFPLLEDDFSGWGSGMFPLYDEAFETASFDYNQTPESKQFELCECINNKTCDSSNEDRNLQVDRSITLTFCDNVEQQLALECKGHRGLLRVIGPAHPSAQDRFHSRTDRRLHFFLLLLAKLIRSNAPQQLPSKIAVCKQIPSHKNSLSVTSAKRWPKSGFLEPRALPQRSTPPSPSGEEWDNFGRSWSVRHLGAELLLELSGT</sequence>
<feature type="chain" id="PRO_5009310814" evidence="1">
    <location>
        <begin position="17"/>
        <end position="234"/>
    </location>
</feature>
<evidence type="ECO:0000256" key="1">
    <source>
        <dbReference type="SAM" id="SignalP"/>
    </source>
</evidence>
<reference evidence="3" key="1">
    <citation type="submission" date="2016-11" db="UniProtKB">
        <authorList>
            <consortium name="WormBaseParasite"/>
        </authorList>
    </citation>
    <scope>IDENTIFICATION</scope>
</reference>
<keyword evidence="1" id="KW-0732">Signal</keyword>
<dbReference type="WBParaSite" id="Hba_09146">
    <property type="protein sequence ID" value="Hba_09146"/>
    <property type="gene ID" value="Hba_09146"/>
</dbReference>